<protein>
    <submittedName>
        <fullName evidence="1">Uncharacterized protein</fullName>
    </submittedName>
</protein>
<reference evidence="1 2" key="1">
    <citation type="journal article" date="2018" name="Biotechnol. Biofuels">
        <title>Integrative visual omics of the white-rot fungus Polyporus brumalis exposes the biotechnological potential of its oxidative enzymes for delignifying raw plant biomass.</title>
        <authorList>
            <person name="Miyauchi S."/>
            <person name="Rancon A."/>
            <person name="Drula E."/>
            <person name="Hage H."/>
            <person name="Chaduli D."/>
            <person name="Favel A."/>
            <person name="Grisel S."/>
            <person name="Henrissat B."/>
            <person name="Herpoel-Gimbert I."/>
            <person name="Ruiz-Duenas F.J."/>
            <person name="Chevret D."/>
            <person name="Hainaut M."/>
            <person name="Lin J."/>
            <person name="Wang M."/>
            <person name="Pangilinan J."/>
            <person name="Lipzen A."/>
            <person name="Lesage-Meessen L."/>
            <person name="Navarro D."/>
            <person name="Riley R."/>
            <person name="Grigoriev I.V."/>
            <person name="Zhou S."/>
            <person name="Raouche S."/>
            <person name="Rosso M.N."/>
        </authorList>
    </citation>
    <scope>NUCLEOTIDE SEQUENCE [LARGE SCALE GENOMIC DNA]</scope>
    <source>
        <strain evidence="1 2">BRFM 1820</strain>
    </source>
</reference>
<organism evidence="1 2">
    <name type="scientific">Lentinus brumalis</name>
    <dbReference type="NCBI Taxonomy" id="2498619"/>
    <lineage>
        <taxon>Eukaryota</taxon>
        <taxon>Fungi</taxon>
        <taxon>Dikarya</taxon>
        <taxon>Basidiomycota</taxon>
        <taxon>Agaricomycotina</taxon>
        <taxon>Agaricomycetes</taxon>
        <taxon>Polyporales</taxon>
        <taxon>Polyporaceae</taxon>
        <taxon>Lentinus</taxon>
    </lineage>
</organism>
<name>A0A371DX72_9APHY</name>
<dbReference type="Proteomes" id="UP000256964">
    <property type="component" value="Unassembled WGS sequence"/>
</dbReference>
<accession>A0A371DX72</accession>
<dbReference type="AlphaFoldDB" id="A0A371DX72"/>
<keyword evidence="2" id="KW-1185">Reference proteome</keyword>
<evidence type="ECO:0000313" key="1">
    <source>
        <dbReference type="EMBL" id="RDX57125.1"/>
    </source>
</evidence>
<gene>
    <name evidence="1" type="ORF">OH76DRAFT_17437</name>
</gene>
<dbReference type="EMBL" id="KZ857379">
    <property type="protein sequence ID" value="RDX57125.1"/>
    <property type="molecule type" value="Genomic_DNA"/>
</dbReference>
<proteinExistence type="predicted"/>
<evidence type="ECO:0000313" key="2">
    <source>
        <dbReference type="Proteomes" id="UP000256964"/>
    </source>
</evidence>
<sequence length="116" mass="12662">MRTGLRFAAKAPAGFLSLSERSVACWPVNVTLKPVCWMRIVSPRSKSSEPDVFSKVKCGRPCGTMVVLAPSVWRLRFARAVGDASCRPGQAPSSKCAAELTWRTALSAKIRQPRLT</sequence>